<evidence type="ECO:0000256" key="10">
    <source>
        <dbReference type="HAMAP-Rule" id="MF_00278"/>
    </source>
</evidence>
<evidence type="ECO:0000256" key="2">
    <source>
        <dbReference type="ARBA" id="ARBA00011152"/>
    </source>
</evidence>
<comment type="catalytic activity">
    <reaction evidence="9 10">
        <text>L-glutamine + H2O = L-glutamate + NH4(+)</text>
        <dbReference type="Rhea" id="RHEA:15889"/>
        <dbReference type="ChEBI" id="CHEBI:15377"/>
        <dbReference type="ChEBI" id="CHEBI:28938"/>
        <dbReference type="ChEBI" id="CHEBI:29985"/>
        <dbReference type="ChEBI" id="CHEBI:58359"/>
        <dbReference type="EC" id="3.5.1.2"/>
    </reaction>
</comment>
<evidence type="ECO:0000256" key="8">
    <source>
        <dbReference type="ARBA" id="ARBA00047838"/>
    </source>
</evidence>
<dbReference type="PROSITE" id="PS51273">
    <property type="entry name" value="GATASE_TYPE_1"/>
    <property type="match status" value="1"/>
</dbReference>
<dbReference type="PANTHER" id="PTHR42701:SF1">
    <property type="entry name" value="IMIDAZOLE GLYCEROL PHOSPHATE SYNTHASE SUBUNIT HISH"/>
    <property type="match status" value="1"/>
</dbReference>
<keyword evidence="10" id="KW-0963">Cytoplasm</keyword>
<dbReference type="EMBL" id="OX365700">
    <property type="protein sequence ID" value="CAI4030847.1"/>
    <property type="molecule type" value="Genomic_DNA"/>
</dbReference>
<evidence type="ECO:0000256" key="7">
    <source>
        <dbReference type="ARBA" id="ARBA00023239"/>
    </source>
</evidence>
<keyword evidence="7 10" id="KW-0456">Lyase</keyword>
<keyword evidence="4 10" id="KW-0378">Hydrolase</keyword>
<dbReference type="RefSeq" id="WP_289267818.1">
    <property type="nucleotide sequence ID" value="NZ_OX365700.1"/>
</dbReference>
<dbReference type="EC" id="3.5.1.2" evidence="10"/>
<evidence type="ECO:0000313" key="13">
    <source>
        <dbReference type="EMBL" id="CAI4030847.1"/>
    </source>
</evidence>
<feature type="active site" description="Nucleophile" evidence="10 11">
    <location>
        <position position="79"/>
    </location>
</feature>
<comment type="catalytic activity">
    <reaction evidence="8 10">
        <text>5-[(5-phospho-1-deoxy-D-ribulos-1-ylimino)methylamino]-1-(5-phospho-beta-D-ribosyl)imidazole-4-carboxamide + L-glutamine = D-erythro-1-(imidazol-4-yl)glycerol 3-phosphate + 5-amino-1-(5-phospho-beta-D-ribosyl)imidazole-4-carboxamide + L-glutamate + H(+)</text>
        <dbReference type="Rhea" id="RHEA:24793"/>
        <dbReference type="ChEBI" id="CHEBI:15378"/>
        <dbReference type="ChEBI" id="CHEBI:29985"/>
        <dbReference type="ChEBI" id="CHEBI:58278"/>
        <dbReference type="ChEBI" id="CHEBI:58359"/>
        <dbReference type="ChEBI" id="CHEBI:58475"/>
        <dbReference type="ChEBI" id="CHEBI:58525"/>
        <dbReference type="EC" id="4.3.2.10"/>
    </reaction>
</comment>
<dbReference type="HAMAP" id="MF_00278">
    <property type="entry name" value="HisH"/>
    <property type="match status" value="1"/>
</dbReference>
<feature type="active site" evidence="10 11">
    <location>
        <position position="197"/>
    </location>
</feature>
<evidence type="ECO:0000256" key="1">
    <source>
        <dbReference type="ARBA" id="ARBA00005091"/>
    </source>
</evidence>
<sequence length="214" mass="23321">MIAIIDYGMGNLRSVQKAFETVGCPAVVTRSPQVIRDASHVVLPGVGAFADCMKNLDHYGLIQPIRAAIQSGKPFLGICLGFQVLFSESEEFGLHKGLDILSGRVLRFPWTCKPSVDSRPAGSAGLKVPHMGWNQITIERRAPPLAEIENGASLYFVHSYYVAPADPSVIATTTTYGLSFASSIWRDNVVACQFHPEKSQSVGLRIVKNFGAWQ</sequence>
<evidence type="ECO:0000256" key="5">
    <source>
        <dbReference type="ARBA" id="ARBA00022962"/>
    </source>
</evidence>
<evidence type="ECO:0000256" key="3">
    <source>
        <dbReference type="ARBA" id="ARBA00022605"/>
    </source>
</evidence>
<keyword evidence="14" id="KW-1185">Reference proteome</keyword>
<accession>A0AA86T5R0</accession>
<evidence type="ECO:0000256" key="11">
    <source>
        <dbReference type="PIRSR" id="PIRSR000495-1"/>
    </source>
</evidence>
<dbReference type="KEGG" id="nti:DNFV4_01278"/>
<feature type="domain" description="Glutamine amidotransferase" evidence="12">
    <location>
        <begin position="4"/>
        <end position="210"/>
    </location>
</feature>
<evidence type="ECO:0000256" key="6">
    <source>
        <dbReference type="ARBA" id="ARBA00023102"/>
    </source>
</evidence>
<feature type="active site" evidence="10 11">
    <location>
        <position position="195"/>
    </location>
</feature>
<comment type="subunit">
    <text evidence="2 10">Heterodimer of HisH and HisF.</text>
</comment>
<dbReference type="PANTHER" id="PTHR42701">
    <property type="entry name" value="IMIDAZOLE GLYCEROL PHOSPHATE SYNTHASE SUBUNIT HISH"/>
    <property type="match status" value="1"/>
</dbReference>
<dbReference type="PIRSF" id="PIRSF000495">
    <property type="entry name" value="Amidotransf_hisH"/>
    <property type="match status" value="1"/>
</dbReference>
<dbReference type="GO" id="GO:0004359">
    <property type="term" value="F:glutaminase activity"/>
    <property type="evidence" value="ECO:0007669"/>
    <property type="project" value="UniProtKB-EC"/>
</dbReference>
<keyword evidence="3 10" id="KW-0028">Amino-acid biosynthesis</keyword>
<dbReference type="GO" id="GO:0000107">
    <property type="term" value="F:imidazoleglycerol-phosphate synthase activity"/>
    <property type="evidence" value="ECO:0007669"/>
    <property type="project" value="UniProtKB-UniRule"/>
</dbReference>
<dbReference type="NCBIfam" id="TIGR01855">
    <property type="entry name" value="IMP_synth_hisH"/>
    <property type="match status" value="1"/>
</dbReference>
<comment type="pathway">
    <text evidence="1 10">Amino-acid biosynthesis; L-histidine biosynthesis; L-histidine from 5-phospho-alpha-D-ribose 1-diphosphate: step 5/9.</text>
</comment>
<dbReference type="Pfam" id="PF00117">
    <property type="entry name" value="GATase"/>
    <property type="match status" value="1"/>
</dbReference>
<dbReference type="InterPro" id="IPR010139">
    <property type="entry name" value="Imidazole-glycPsynth_HisH"/>
</dbReference>
<comment type="function">
    <text evidence="10">IGPS catalyzes the conversion of PRFAR and glutamine to IGP, AICAR and glutamate. The HisH subunit catalyzes the hydrolysis of glutamine to glutamate and ammonia as part of the synthesis of IGP and AICAR. The resulting ammonia molecule is channeled to the active site of HisF.</text>
</comment>
<protein>
    <recommendedName>
        <fullName evidence="10">Imidazole glycerol phosphate synthase subunit HisH</fullName>
        <ecNumber evidence="10">4.3.2.10</ecNumber>
    </recommendedName>
    <alternativeName>
        <fullName evidence="10">IGP synthase glutaminase subunit</fullName>
        <ecNumber evidence="10">3.5.1.2</ecNumber>
    </alternativeName>
    <alternativeName>
        <fullName evidence="10">IGP synthase subunit HisH</fullName>
    </alternativeName>
    <alternativeName>
        <fullName evidence="10">ImGP synthase subunit HisH</fullName>
        <shortName evidence="10">IGPS subunit HisH</shortName>
    </alternativeName>
</protein>
<proteinExistence type="inferred from homology"/>
<keyword evidence="6 10" id="KW-0368">Histidine biosynthesis</keyword>
<comment type="subcellular location">
    <subcellularLocation>
        <location evidence="10">Cytoplasm</location>
    </subcellularLocation>
</comment>
<evidence type="ECO:0000256" key="4">
    <source>
        <dbReference type="ARBA" id="ARBA00022801"/>
    </source>
</evidence>
<dbReference type="InterPro" id="IPR017926">
    <property type="entry name" value="GATASE"/>
</dbReference>
<dbReference type="GO" id="GO:0005737">
    <property type="term" value="C:cytoplasm"/>
    <property type="evidence" value="ECO:0007669"/>
    <property type="project" value="UniProtKB-SubCell"/>
</dbReference>
<evidence type="ECO:0000256" key="9">
    <source>
        <dbReference type="ARBA" id="ARBA00049534"/>
    </source>
</evidence>
<dbReference type="CDD" id="cd01748">
    <property type="entry name" value="GATase1_IGP_Synthase"/>
    <property type="match status" value="1"/>
</dbReference>
<keyword evidence="5 10" id="KW-0315">Glutamine amidotransferase</keyword>
<evidence type="ECO:0000259" key="12">
    <source>
        <dbReference type="Pfam" id="PF00117"/>
    </source>
</evidence>
<organism evidence="13 14">
    <name type="scientific">Nitrospira tepida</name>
    <dbReference type="NCBI Taxonomy" id="2973512"/>
    <lineage>
        <taxon>Bacteria</taxon>
        <taxon>Pseudomonadati</taxon>
        <taxon>Nitrospirota</taxon>
        <taxon>Nitrospiria</taxon>
        <taxon>Nitrospirales</taxon>
        <taxon>Nitrospiraceae</taxon>
        <taxon>Nitrospira</taxon>
    </lineage>
</organism>
<name>A0AA86T5R0_9BACT</name>
<dbReference type="GO" id="GO:0000105">
    <property type="term" value="P:L-histidine biosynthetic process"/>
    <property type="evidence" value="ECO:0007669"/>
    <property type="project" value="UniProtKB-UniRule"/>
</dbReference>
<gene>
    <name evidence="10" type="primary">hisH</name>
    <name evidence="13" type="ORF">DNFV4_01278</name>
</gene>
<evidence type="ECO:0000313" key="14">
    <source>
        <dbReference type="Proteomes" id="UP001179121"/>
    </source>
</evidence>
<dbReference type="Gene3D" id="3.40.50.880">
    <property type="match status" value="1"/>
</dbReference>
<dbReference type="InterPro" id="IPR029062">
    <property type="entry name" value="Class_I_gatase-like"/>
</dbReference>
<dbReference type="AlphaFoldDB" id="A0AA86T5R0"/>
<dbReference type="Proteomes" id="UP001179121">
    <property type="component" value="Chromosome"/>
</dbReference>
<dbReference type="GO" id="GO:0016829">
    <property type="term" value="F:lyase activity"/>
    <property type="evidence" value="ECO:0007669"/>
    <property type="project" value="UniProtKB-KW"/>
</dbReference>
<reference evidence="13" key="1">
    <citation type="submission" date="2022-10" db="EMBL/GenBank/DDBJ databases">
        <authorList>
            <person name="Koch H."/>
        </authorList>
    </citation>
    <scope>NUCLEOTIDE SEQUENCE</scope>
    <source>
        <strain evidence="13">DNF</strain>
    </source>
</reference>
<dbReference type="EC" id="4.3.2.10" evidence="10"/>
<dbReference type="SUPFAM" id="SSF52317">
    <property type="entry name" value="Class I glutamine amidotransferase-like"/>
    <property type="match status" value="1"/>
</dbReference>